<dbReference type="InterPro" id="IPR006976">
    <property type="entry name" value="VanZ-like"/>
</dbReference>
<sequence>MRLIWYIVILFITYGSLYPFDFGLSRDLPDDFSQWLFSWHHRTIRSDLIANILLFIPYGFFGALTIKEENRRWPLMWIILTFIGGFLFALFLQILQFYLPSRIPEAADALTNSIGILIGFALAGFTNSQRVQRLIPRGLRFQLTPALLVLVLWLAWQFFPYIPVFEGKQFGDGLSHIVSSGWSLVIWLERILFWMVFYYVLERVVAKKYSMTVIIGITLFVLIIKLAMYRSQLGWSEISAVPLAILLHAYLGHSVKVMLITIGAATLFVWQNLFPWHWQSSINSFEWMPFDNFMTGSTWNNLSALLRESLLLASFGYFLGKWLSSYRAAGTVLTVFVIGVTALQFFIAGKQPDSTSIVMALVLAILFQRLAKIAP</sequence>
<dbReference type="Pfam" id="PF04892">
    <property type="entry name" value="VanZ"/>
    <property type="match status" value="1"/>
</dbReference>
<dbReference type="Proteomes" id="UP000232693">
    <property type="component" value="Chromosome"/>
</dbReference>
<dbReference type="RefSeq" id="WP_106645714.1">
    <property type="nucleotide sequence ID" value="NZ_BMGO01000001.1"/>
</dbReference>
<protein>
    <recommendedName>
        <fullName evidence="1">VanZ-like domain-containing protein</fullName>
    </recommendedName>
</protein>
<evidence type="ECO:0000259" key="1">
    <source>
        <dbReference type="Pfam" id="PF04892"/>
    </source>
</evidence>
<feature type="domain" description="VanZ-like" evidence="1">
    <location>
        <begin position="33"/>
        <end position="123"/>
    </location>
</feature>
<dbReference type="KEGG" id="kpd:CW740_00485"/>
<name>A0A2K9ARL0_9GAMM</name>
<evidence type="ECO:0000313" key="3">
    <source>
        <dbReference type="Proteomes" id="UP000232693"/>
    </source>
</evidence>
<gene>
    <name evidence="2" type="ORF">CW740_00485</name>
</gene>
<keyword evidence="3" id="KW-1185">Reference proteome</keyword>
<dbReference type="EMBL" id="CP025120">
    <property type="protein sequence ID" value="AUD77791.1"/>
    <property type="molecule type" value="Genomic_DNA"/>
</dbReference>
<reference evidence="2 3" key="1">
    <citation type="submission" date="2017-12" db="EMBL/GenBank/DDBJ databases">
        <title>Kangiella profundi FT102 completed genome.</title>
        <authorList>
            <person name="Xu J."/>
            <person name="Wang J."/>
            <person name="Lu Y."/>
        </authorList>
    </citation>
    <scope>NUCLEOTIDE SEQUENCE [LARGE SCALE GENOMIC DNA]</scope>
    <source>
        <strain evidence="2 3">FT102</strain>
    </source>
</reference>
<organism evidence="2 3">
    <name type="scientific">Kangiella profundi</name>
    <dbReference type="NCBI Taxonomy" id="1561924"/>
    <lineage>
        <taxon>Bacteria</taxon>
        <taxon>Pseudomonadati</taxon>
        <taxon>Pseudomonadota</taxon>
        <taxon>Gammaproteobacteria</taxon>
        <taxon>Kangiellales</taxon>
        <taxon>Kangiellaceae</taxon>
        <taxon>Kangiella</taxon>
    </lineage>
</organism>
<dbReference type="AlphaFoldDB" id="A0A2K9ARL0"/>
<evidence type="ECO:0000313" key="2">
    <source>
        <dbReference type="EMBL" id="AUD77791.1"/>
    </source>
</evidence>
<accession>A0A2K9ARL0</accession>
<proteinExistence type="predicted"/>
<dbReference type="OrthoDB" id="7055135at2"/>